<dbReference type="OrthoDB" id="3598281at2759"/>
<feature type="region of interest" description="Disordered" evidence="1">
    <location>
        <begin position="1"/>
        <end position="53"/>
    </location>
</feature>
<evidence type="ECO:0000256" key="1">
    <source>
        <dbReference type="SAM" id="MobiDB-lite"/>
    </source>
</evidence>
<name>A0A4C1YZT4_EUMVA</name>
<accession>A0A4C1YZT4</accession>
<dbReference type="EMBL" id="BGZK01001434">
    <property type="protein sequence ID" value="GBP79845.1"/>
    <property type="molecule type" value="Genomic_DNA"/>
</dbReference>
<protein>
    <submittedName>
        <fullName evidence="2">Uncharacterized protein</fullName>
    </submittedName>
</protein>
<reference evidence="2 3" key="1">
    <citation type="journal article" date="2019" name="Commun. Biol.">
        <title>The bagworm genome reveals a unique fibroin gene that provides high tensile strength.</title>
        <authorList>
            <person name="Kono N."/>
            <person name="Nakamura H."/>
            <person name="Ohtoshi R."/>
            <person name="Tomita M."/>
            <person name="Numata K."/>
            <person name="Arakawa K."/>
        </authorList>
    </citation>
    <scope>NUCLEOTIDE SEQUENCE [LARGE SCALE GENOMIC DNA]</scope>
</reference>
<comment type="caution">
    <text evidence="2">The sequence shown here is derived from an EMBL/GenBank/DDBJ whole genome shotgun (WGS) entry which is preliminary data.</text>
</comment>
<gene>
    <name evidence="2" type="ORF">EVAR_89284_1</name>
</gene>
<feature type="compositionally biased region" description="Basic and acidic residues" evidence="1">
    <location>
        <begin position="7"/>
        <end position="26"/>
    </location>
</feature>
<sequence length="444" mass="50525">MGAKPRSRFDQNEIKDEEWKRNHDGHSVMISKRRVENESTPASVPTRPGDNARDRLFDCSPKIEASRRRVCARTYWIRGTERAEQLTLRFFVGNVLGDTSRVKCAGGCWTRGANSERVTVPPGAVSSAPPDFPPDLRSYSHAVANLAAARKWAGSTEADVIQEERLKILHNNIEPWSLIQHNWQITTELRFKKLAKVEGPLINYFNEFPALKQPEGYQLLCEDFSVKFPGKEEILTSSLILKRDQIIHIAREKLKNTRDNDLKESILRYLDSITDDKPDSKSEVALLLLPYILPILPSRKKGNHIHWKPSRSELRDGFITHVSSSAEVKPTIEQRQIKLSRLGRTFQPIIILTPSSLLKHMRTNRVVCARGTTEYKRGESNCLRHFSSAKAFQRHLLNAHCQLFQPEIARDAENSSQNDLDLDSDPDSALELDTGVDVVRCSDF</sequence>
<proteinExistence type="predicted"/>
<organism evidence="2 3">
    <name type="scientific">Eumeta variegata</name>
    <name type="common">Bagworm moth</name>
    <name type="synonym">Eumeta japonica</name>
    <dbReference type="NCBI Taxonomy" id="151549"/>
    <lineage>
        <taxon>Eukaryota</taxon>
        <taxon>Metazoa</taxon>
        <taxon>Ecdysozoa</taxon>
        <taxon>Arthropoda</taxon>
        <taxon>Hexapoda</taxon>
        <taxon>Insecta</taxon>
        <taxon>Pterygota</taxon>
        <taxon>Neoptera</taxon>
        <taxon>Endopterygota</taxon>
        <taxon>Lepidoptera</taxon>
        <taxon>Glossata</taxon>
        <taxon>Ditrysia</taxon>
        <taxon>Tineoidea</taxon>
        <taxon>Psychidae</taxon>
        <taxon>Oiketicinae</taxon>
        <taxon>Eumeta</taxon>
    </lineage>
</organism>
<dbReference type="AlphaFoldDB" id="A0A4C1YZT4"/>
<keyword evidence="3" id="KW-1185">Reference proteome</keyword>
<dbReference type="Proteomes" id="UP000299102">
    <property type="component" value="Unassembled WGS sequence"/>
</dbReference>
<dbReference type="STRING" id="151549.A0A4C1YZT4"/>
<evidence type="ECO:0000313" key="3">
    <source>
        <dbReference type="Proteomes" id="UP000299102"/>
    </source>
</evidence>
<evidence type="ECO:0000313" key="2">
    <source>
        <dbReference type="EMBL" id="GBP79845.1"/>
    </source>
</evidence>